<accession>A0AAD1RZ16</accession>
<name>A0AAD1RZ16_PELCU</name>
<protein>
    <submittedName>
        <fullName evidence="2">Uncharacterized protein</fullName>
    </submittedName>
</protein>
<evidence type="ECO:0000313" key="2">
    <source>
        <dbReference type="EMBL" id="CAH2283084.1"/>
    </source>
</evidence>
<sequence>MGRTKRPDGSQTPRGHSSSTSAGPMDGFLAPATTTLQEAAGSNMADSPARSRATEGGETTLADISADLKALATNMVTKEDLRSLSDTLHAAIRTEVTALRSEMTAHACRLQHLESATQSHTAQAEASTLAISRQGNMLLALRRHTEDLDNRGRRSNIRVRGLPEPDGEEDVEATLRAFFRGLLGAEAPATIEFDRAHRANRLRTNERTPRDIICCMHQYKLKEKIMARARSRPTHQNEWVPLRWPEEAPRFLQRLGLPPTEITNWVFGPPDQRTGPQTPRQLGRRRDGTPRRPTARRQLAPTEPEE</sequence>
<reference evidence="2" key="1">
    <citation type="submission" date="2022-03" db="EMBL/GenBank/DDBJ databases">
        <authorList>
            <person name="Alioto T."/>
            <person name="Alioto T."/>
            <person name="Gomez Garrido J."/>
        </authorList>
    </citation>
    <scope>NUCLEOTIDE SEQUENCE</scope>
</reference>
<keyword evidence="3" id="KW-1185">Reference proteome</keyword>
<feature type="region of interest" description="Disordered" evidence="1">
    <location>
        <begin position="1"/>
        <end position="58"/>
    </location>
</feature>
<organism evidence="2 3">
    <name type="scientific">Pelobates cultripes</name>
    <name type="common">Western spadefoot toad</name>
    <dbReference type="NCBI Taxonomy" id="61616"/>
    <lineage>
        <taxon>Eukaryota</taxon>
        <taxon>Metazoa</taxon>
        <taxon>Chordata</taxon>
        <taxon>Craniata</taxon>
        <taxon>Vertebrata</taxon>
        <taxon>Euteleostomi</taxon>
        <taxon>Amphibia</taxon>
        <taxon>Batrachia</taxon>
        <taxon>Anura</taxon>
        <taxon>Pelobatoidea</taxon>
        <taxon>Pelobatidae</taxon>
        <taxon>Pelobates</taxon>
    </lineage>
</organism>
<evidence type="ECO:0000313" key="3">
    <source>
        <dbReference type="Proteomes" id="UP001295444"/>
    </source>
</evidence>
<dbReference type="Proteomes" id="UP001295444">
    <property type="component" value="Chromosome 04"/>
</dbReference>
<dbReference type="AlphaFoldDB" id="A0AAD1RZ16"/>
<dbReference type="Gene3D" id="3.30.70.1820">
    <property type="entry name" value="L1 transposable element, RRM domain"/>
    <property type="match status" value="1"/>
</dbReference>
<dbReference type="PANTHER" id="PTHR11505">
    <property type="entry name" value="L1 TRANSPOSABLE ELEMENT-RELATED"/>
    <property type="match status" value="1"/>
</dbReference>
<dbReference type="EMBL" id="OW240915">
    <property type="protein sequence ID" value="CAH2283084.1"/>
    <property type="molecule type" value="Genomic_DNA"/>
</dbReference>
<feature type="compositionally biased region" description="Polar residues" evidence="1">
    <location>
        <begin position="9"/>
        <end position="22"/>
    </location>
</feature>
<proteinExistence type="predicted"/>
<feature type="region of interest" description="Disordered" evidence="1">
    <location>
        <begin position="262"/>
        <end position="306"/>
    </location>
</feature>
<gene>
    <name evidence="2" type="ORF">PECUL_23A036765</name>
</gene>
<evidence type="ECO:0000256" key="1">
    <source>
        <dbReference type="SAM" id="MobiDB-lite"/>
    </source>
</evidence>
<dbReference type="InterPro" id="IPR004244">
    <property type="entry name" value="Transposase_22"/>
</dbReference>